<evidence type="ECO:0000313" key="10">
    <source>
        <dbReference type="Proteomes" id="UP000056905"/>
    </source>
</evidence>
<gene>
    <name evidence="9" type="ORF">AQ619_01005</name>
</gene>
<evidence type="ECO:0000256" key="4">
    <source>
        <dbReference type="ARBA" id="ARBA00022475"/>
    </source>
</evidence>
<dbReference type="STRING" id="69395.AQ619_01005"/>
<comment type="similarity">
    <text evidence="2 8">Belongs to the 4-toluene sulfonate uptake permease (TSUP) (TC 2.A.102) family.</text>
</comment>
<dbReference type="InterPro" id="IPR002781">
    <property type="entry name" value="TM_pro_TauE-like"/>
</dbReference>
<feature type="transmembrane region" description="Helical" evidence="8">
    <location>
        <begin position="172"/>
        <end position="194"/>
    </location>
</feature>
<dbReference type="PANTHER" id="PTHR30269:SF37">
    <property type="entry name" value="MEMBRANE TRANSPORTER PROTEIN"/>
    <property type="match status" value="1"/>
</dbReference>
<protein>
    <recommendedName>
        <fullName evidence="8">Probable membrane transporter protein</fullName>
    </recommendedName>
</protein>
<dbReference type="PANTHER" id="PTHR30269">
    <property type="entry name" value="TRANSMEMBRANE PROTEIN YFCA"/>
    <property type="match status" value="1"/>
</dbReference>
<feature type="transmembrane region" description="Helical" evidence="8">
    <location>
        <begin position="79"/>
        <end position="112"/>
    </location>
</feature>
<reference evidence="9 10" key="1">
    <citation type="submission" date="2015-10" db="EMBL/GenBank/DDBJ databases">
        <title>Conservation of the essential genome among Caulobacter and Brevundimonas species.</title>
        <authorList>
            <person name="Scott D."/>
            <person name="Ely B."/>
        </authorList>
    </citation>
    <scope>NUCLEOTIDE SEQUENCE [LARGE SCALE GENOMIC DNA]</scope>
    <source>
        <strain evidence="9 10">CB4</strain>
    </source>
</reference>
<dbReference type="OrthoDB" id="7028171at2"/>
<keyword evidence="4 8" id="KW-1003">Cell membrane</keyword>
<feature type="transmembrane region" description="Helical" evidence="8">
    <location>
        <begin position="230"/>
        <end position="248"/>
    </location>
</feature>
<evidence type="ECO:0000256" key="3">
    <source>
        <dbReference type="ARBA" id="ARBA00022448"/>
    </source>
</evidence>
<dbReference type="KEGG" id="chq:AQ619_01005"/>
<feature type="transmembrane region" description="Helical" evidence="8">
    <location>
        <begin position="6"/>
        <end position="23"/>
    </location>
</feature>
<dbReference type="GO" id="GO:0005886">
    <property type="term" value="C:plasma membrane"/>
    <property type="evidence" value="ECO:0007669"/>
    <property type="project" value="UniProtKB-SubCell"/>
</dbReference>
<keyword evidence="10" id="KW-1185">Reference proteome</keyword>
<dbReference type="Proteomes" id="UP000056905">
    <property type="component" value="Chromosome"/>
</dbReference>
<dbReference type="InterPro" id="IPR052017">
    <property type="entry name" value="TSUP"/>
</dbReference>
<comment type="subcellular location">
    <subcellularLocation>
        <location evidence="1 8">Cell membrane</location>
        <topology evidence="1 8">Multi-pass membrane protein</topology>
    </subcellularLocation>
</comment>
<sequence length="256" mass="26643">MLSDPFFYAVAIPAVILLGLAKGGFSGIGVVATPLLALAVSPVLAAAILLPILIVQDVVSVWAFRKTWDKGLLKLMLPAAAVGIGLGVALAAFVSTAAVELAVGLIAIVFALQRLWAERAVKVAEQVGTTAGRPWLGVLCGLATGFTSQIAHAGGPPFQIYVLPLRLPRDRFIGTSAVFFAVVNWMKVPAYLALGQLTPGVLATAGVLLPLAIASTWAGVWLVRRVPAEGFYRVIYVLLVAVGGKLAFDGVHGLLS</sequence>
<keyword evidence="3" id="KW-0813">Transport</keyword>
<evidence type="ECO:0000256" key="1">
    <source>
        <dbReference type="ARBA" id="ARBA00004651"/>
    </source>
</evidence>
<name>A0A0P0NVS6_9CAUL</name>
<keyword evidence="6 8" id="KW-1133">Transmembrane helix</keyword>
<feature type="transmembrane region" description="Helical" evidence="8">
    <location>
        <begin position="35"/>
        <end position="59"/>
    </location>
</feature>
<evidence type="ECO:0000313" key="9">
    <source>
        <dbReference type="EMBL" id="ALL12049.1"/>
    </source>
</evidence>
<proteinExistence type="inferred from homology"/>
<keyword evidence="7 8" id="KW-0472">Membrane</keyword>
<evidence type="ECO:0000256" key="8">
    <source>
        <dbReference type="RuleBase" id="RU363041"/>
    </source>
</evidence>
<accession>A0A0P0NVS6</accession>
<evidence type="ECO:0000256" key="7">
    <source>
        <dbReference type="ARBA" id="ARBA00023136"/>
    </source>
</evidence>
<dbReference type="RefSeq" id="WP_062142998.1">
    <property type="nucleotide sequence ID" value="NZ_CP013002.1"/>
</dbReference>
<evidence type="ECO:0000256" key="6">
    <source>
        <dbReference type="ARBA" id="ARBA00022989"/>
    </source>
</evidence>
<keyword evidence="5 8" id="KW-0812">Transmembrane</keyword>
<organism evidence="9 10">
    <name type="scientific">Caulobacter henricii</name>
    <dbReference type="NCBI Taxonomy" id="69395"/>
    <lineage>
        <taxon>Bacteria</taxon>
        <taxon>Pseudomonadati</taxon>
        <taxon>Pseudomonadota</taxon>
        <taxon>Alphaproteobacteria</taxon>
        <taxon>Caulobacterales</taxon>
        <taxon>Caulobacteraceae</taxon>
        <taxon>Caulobacter</taxon>
    </lineage>
</organism>
<dbReference type="AlphaFoldDB" id="A0A0P0NVS6"/>
<dbReference type="Pfam" id="PF01925">
    <property type="entry name" value="TauE"/>
    <property type="match status" value="1"/>
</dbReference>
<evidence type="ECO:0000256" key="2">
    <source>
        <dbReference type="ARBA" id="ARBA00009142"/>
    </source>
</evidence>
<dbReference type="EMBL" id="CP013002">
    <property type="protein sequence ID" value="ALL12049.1"/>
    <property type="molecule type" value="Genomic_DNA"/>
</dbReference>
<feature type="transmembrane region" description="Helical" evidence="8">
    <location>
        <begin position="200"/>
        <end position="223"/>
    </location>
</feature>
<evidence type="ECO:0000256" key="5">
    <source>
        <dbReference type="ARBA" id="ARBA00022692"/>
    </source>
</evidence>